<evidence type="ECO:0000256" key="1">
    <source>
        <dbReference type="SAM" id="SignalP"/>
    </source>
</evidence>
<keyword evidence="3" id="KW-1185">Reference proteome</keyword>
<sequence length="290" mass="31799">MCDIQLLLLLPLLPFIVFSHGDPNLAGQLENMVNAIRTFMRPHQGPLSVELSHGNPELAGQLEHMVNAITSFMGFKQGNSLSSELVAGGARVSGFVTKAQRQLRRELLKHVQDALGMAPQDNSAMSMALHRILTLLSFDMRNYSLFFDRTVYKRDPLAKLSPQQIANLHQVRVHAARPGRPARVAPAARKAVVAPRTRLGSADVRRLASFDKYGGIFWQYVLTSPPGALAASPTLLETIDRVVRSNLNAPRGNGRVLVLIDSPYEQSLLVLVALLTLVTLSHCPHLPTNG</sequence>
<gene>
    <name evidence="2" type="ORF">QBC46DRAFT_433135</name>
</gene>
<dbReference type="EMBL" id="MU853790">
    <property type="protein sequence ID" value="KAK3940867.1"/>
    <property type="molecule type" value="Genomic_DNA"/>
</dbReference>
<feature type="signal peptide" evidence="1">
    <location>
        <begin position="1"/>
        <end position="21"/>
    </location>
</feature>
<accession>A0AAN6N801</accession>
<dbReference type="AlphaFoldDB" id="A0AAN6N801"/>
<reference evidence="3" key="1">
    <citation type="journal article" date="2023" name="Mol. Phylogenet. Evol.">
        <title>Genome-scale phylogeny and comparative genomics of the fungal order Sordariales.</title>
        <authorList>
            <person name="Hensen N."/>
            <person name="Bonometti L."/>
            <person name="Westerberg I."/>
            <person name="Brannstrom I.O."/>
            <person name="Guillou S."/>
            <person name="Cros-Aarteil S."/>
            <person name="Calhoun S."/>
            <person name="Haridas S."/>
            <person name="Kuo A."/>
            <person name="Mondo S."/>
            <person name="Pangilinan J."/>
            <person name="Riley R."/>
            <person name="LaButti K."/>
            <person name="Andreopoulos B."/>
            <person name="Lipzen A."/>
            <person name="Chen C."/>
            <person name="Yan M."/>
            <person name="Daum C."/>
            <person name="Ng V."/>
            <person name="Clum A."/>
            <person name="Steindorff A."/>
            <person name="Ohm R.A."/>
            <person name="Martin F."/>
            <person name="Silar P."/>
            <person name="Natvig D.O."/>
            <person name="Lalanne C."/>
            <person name="Gautier V."/>
            <person name="Ament-Velasquez S.L."/>
            <person name="Kruys A."/>
            <person name="Hutchinson M.I."/>
            <person name="Powell A.J."/>
            <person name="Barry K."/>
            <person name="Miller A.N."/>
            <person name="Grigoriev I.V."/>
            <person name="Debuchy R."/>
            <person name="Gladieux P."/>
            <person name="Hiltunen Thoren M."/>
            <person name="Johannesson H."/>
        </authorList>
    </citation>
    <scope>NUCLEOTIDE SEQUENCE [LARGE SCALE GENOMIC DNA]</scope>
    <source>
        <strain evidence="3">CBS 340.73</strain>
    </source>
</reference>
<organism evidence="2 3">
    <name type="scientific">Diplogelasinospora grovesii</name>
    <dbReference type="NCBI Taxonomy" id="303347"/>
    <lineage>
        <taxon>Eukaryota</taxon>
        <taxon>Fungi</taxon>
        <taxon>Dikarya</taxon>
        <taxon>Ascomycota</taxon>
        <taxon>Pezizomycotina</taxon>
        <taxon>Sordariomycetes</taxon>
        <taxon>Sordariomycetidae</taxon>
        <taxon>Sordariales</taxon>
        <taxon>Diplogelasinosporaceae</taxon>
        <taxon>Diplogelasinospora</taxon>
    </lineage>
</organism>
<keyword evidence="1" id="KW-0732">Signal</keyword>
<proteinExistence type="predicted"/>
<evidence type="ECO:0000313" key="2">
    <source>
        <dbReference type="EMBL" id="KAK3940867.1"/>
    </source>
</evidence>
<protein>
    <submittedName>
        <fullName evidence="2">Uncharacterized protein</fullName>
    </submittedName>
</protein>
<feature type="chain" id="PRO_5042856697" evidence="1">
    <location>
        <begin position="22"/>
        <end position="290"/>
    </location>
</feature>
<name>A0AAN6N801_9PEZI</name>
<dbReference type="Proteomes" id="UP001303473">
    <property type="component" value="Unassembled WGS sequence"/>
</dbReference>
<comment type="caution">
    <text evidence="2">The sequence shown here is derived from an EMBL/GenBank/DDBJ whole genome shotgun (WGS) entry which is preliminary data.</text>
</comment>
<evidence type="ECO:0000313" key="3">
    <source>
        <dbReference type="Proteomes" id="UP001303473"/>
    </source>
</evidence>